<organism evidence="1 2">
    <name type="scientific">Romeriopsis navalis LEGE 11480</name>
    <dbReference type="NCBI Taxonomy" id="2777977"/>
    <lineage>
        <taxon>Bacteria</taxon>
        <taxon>Bacillati</taxon>
        <taxon>Cyanobacteriota</taxon>
        <taxon>Cyanophyceae</taxon>
        <taxon>Leptolyngbyales</taxon>
        <taxon>Leptolyngbyaceae</taxon>
        <taxon>Romeriopsis</taxon>
        <taxon>Romeriopsis navalis</taxon>
    </lineage>
</organism>
<sequence>MVKSFLQSPQAVNHCAKYHRQITLGQSPLKQHIQQFRHGNRVHSRNACIREQSHNSYFGTTIEKKPITQTAAFESAKPMLVKLNRTVRQCPPQTKTVSG</sequence>
<dbReference type="EMBL" id="JADEXQ010000203">
    <property type="protein sequence ID" value="MBE9033446.1"/>
    <property type="molecule type" value="Genomic_DNA"/>
</dbReference>
<protein>
    <submittedName>
        <fullName evidence="1">Uncharacterized protein</fullName>
    </submittedName>
</protein>
<evidence type="ECO:0000313" key="1">
    <source>
        <dbReference type="EMBL" id="MBE9033446.1"/>
    </source>
</evidence>
<evidence type="ECO:0000313" key="2">
    <source>
        <dbReference type="Proteomes" id="UP000625316"/>
    </source>
</evidence>
<dbReference type="Proteomes" id="UP000625316">
    <property type="component" value="Unassembled WGS sequence"/>
</dbReference>
<name>A0A928VUR7_9CYAN</name>
<proteinExistence type="predicted"/>
<gene>
    <name evidence="1" type="ORF">IQ266_27320</name>
</gene>
<keyword evidence="2" id="KW-1185">Reference proteome</keyword>
<dbReference type="AlphaFoldDB" id="A0A928VUR7"/>
<accession>A0A928VUR7</accession>
<reference evidence="1" key="1">
    <citation type="submission" date="2020-10" db="EMBL/GenBank/DDBJ databases">
        <authorList>
            <person name="Castelo-Branco R."/>
            <person name="Eusebio N."/>
            <person name="Adriana R."/>
            <person name="Vieira A."/>
            <person name="Brugerolle De Fraissinette N."/>
            <person name="Rezende De Castro R."/>
            <person name="Schneider M.P."/>
            <person name="Vasconcelos V."/>
            <person name="Leao P.N."/>
        </authorList>
    </citation>
    <scope>NUCLEOTIDE SEQUENCE</scope>
    <source>
        <strain evidence="1">LEGE 11480</strain>
    </source>
</reference>
<dbReference type="RefSeq" id="WP_264328248.1">
    <property type="nucleotide sequence ID" value="NZ_JADEXQ010000203.1"/>
</dbReference>
<comment type="caution">
    <text evidence="1">The sequence shown here is derived from an EMBL/GenBank/DDBJ whole genome shotgun (WGS) entry which is preliminary data.</text>
</comment>